<dbReference type="GO" id="GO:0005789">
    <property type="term" value="C:endoplasmic reticulum membrane"/>
    <property type="evidence" value="ECO:0007669"/>
    <property type="project" value="UniProtKB-SubCell"/>
</dbReference>
<evidence type="ECO:0000256" key="8">
    <source>
        <dbReference type="ARBA" id="ARBA00023098"/>
    </source>
</evidence>
<protein>
    <recommendedName>
        <fullName evidence="15">Acyltransferase</fullName>
    </recommendedName>
</protein>
<comment type="similarity">
    <text evidence="2">Belongs to the diacylglycerol acyltransferase family.</text>
</comment>
<sequence>MKPTQRVTAVKTLMPSLHSETWTTDGAPPSPSSKTVPRPAASAKPTSDFEGAIALCFGQLAHLLIGFLVYYFFTQYTPRLVQVIEAYLPVCFALTALTLALSVVPYVVNVGVPPFVVTVRVTAVTWALYCLPLIAGSFLFLPSLLVPRHSTLFLACGTFVMCTGGNFKQVRLVMRLSVYAMIGYLTYQKYVLHVGAGLSWVAVRALGVHALDCALLGAWLWYIPLYAGKPSYTGLQRSMRFTEFARNYLFSDVVKYFDFRVIVDDPTVQMRDDTSQYLFSFHPHGVFPGTALFASLTAEWARKIGVNAKSYVSTHVASVVFNLPLLRDFNLRLGALSVSRRSVEASLTRGNSVLIVTGGQAEMLRTEVSARRMILITQHTGFVRLAIASRVPLVPLLCFGENNVLGLLQFPRMQRLSLKRLGFPVPVIPFGRFGLPVPFRTPLTLVVGAPLTIPTGADENNPDDVRRVSEAYFQSLRELFYRRRAEAGYAGMELVLVNEKEEALKCTQAREAA</sequence>
<feature type="transmembrane region" description="Helical" evidence="12">
    <location>
        <begin position="86"/>
        <end position="106"/>
    </location>
</feature>
<keyword evidence="14" id="KW-1185">Reference proteome</keyword>
<dbReference type="KEGG" id="lenr:94170872"/>
<dbReference type="Proteomes" id="UP000674179">
    <property type="component" value="Chromosome 27"/>
</dbReference>
<keyword evidence="5 12" id="KW-0812">Transmembrane</keyword>
<dbReference type="InterPro" id="IPR007130">
    <property type="entry name" value="DAGAT"/>
</dbReference>
<dbReference type="Pfam" id="PF03982">
    <property type="entry name" value="DAGAT"/>
    <property type="match status" value="1"/>
</dbReference>
<evidence type="ECO:0000256" key="9">
    <source>
        <dbReference type="ARBA" id="ARBA00023136"/>
    </source>
</evidence>
<dbReference type="PANTHER" id="PTHR12317:SF34">
    <property type="entry name" value="ACYLTRANSFERASE"/>
    <property type="match status" value="1"/>
</dbReference>
<reference evidence="13 14" key="1">
    <citation type="submission" date="2021-02" db="EMBL/GenBank/DDBJ databases">
        <title>Leishmania (Mundinia) enrietti genome sequencing and assembly.</title>
        <authorList>
            <person name="Almutairi H."/>
            <person name="Gatherer D."/>
        </authorList>
    </citation>
    <scope>NUCLEOTIDE SEQUENCE [LARGE SCALE GENOMIC DNA]</scope>
    <source>
        <strain evidence="13">CUR178</strain>
    </source>
</reference>
<organism evidence="13 14">
    <name type="scientific">Leishmania enriettii</name>
    <dbReference type="NCBI Taxonomy" id="5663"/>
    <lineage>
        <taxon>Eukaryota</taxon>
        <taxon>Discoba</taxon>
        <taxon>Euglenozoa</taxon>
        <taxon>Kinetoplastea</taxon>
        <taxon>Metakinetoplastina</taxon>
        <taxon>Trypanosomatida</taxon>
        <taxon>Trypanosomatidae</taxon>
        <taxon>Leishmaniinae</taxon>
        <taxon>Leishmania</taxon>
    </lineage>
</organism>
<gene>
    <name evidence="13" type="ORF">CUR178_03631</name>
</gene>
<feature type="region of interest" description="Disordered" evidence="11">
    <location>
        <begin position="19"/>
        <end position="43"/>
    </location>
</feature>
<comment type="caution">
    <text evidence="13">The sequence shown here is derived from an EMBL/GenBank/DDBJ whole genome shotgun (WGS) entry which is preliminary data.</text>
</comment>
<feature type="transmembrane region" description="Helical" evidence="12">
    <location>
        <begin position="52"/>
        <end position="74"/>
    </location>
</feature>
<keyword evidence="9 12" id="KW-0472">Membrane</keyword>
<keyword evidence="3" id="KW-0444">Lipid biosynthesis</keyword>
<evidence type="ECO:0008006" key="15">
    <source>
        <dbReference type="Google" id="ProtNLM"/>
    </source>
</evidence>
<evidence type="ECO:0000256" key="1">
    <source>
        <dbReference type="ARBA" id="ARBA00004477"/>
    </source>
</evidence>
<evidence type="ECO:0000256" key="10">
    <source>
        <dbReference type="ARBA" id="ARBA00023315"/>
    </source>
</evidence>
<keyword evidence="7 12" id="KW-1133">Transmembrane helix</keyword>
<dbReference type="EMBL" id="JAFHKP010000027">
    <property type="protein sequence ID" value="KAG5475917.1"/>
    <property type="molecule type" value="Genomic_DNA"/>
</dbReference>
<keyword evidence="6" id="KW-0256">Endoplasmic reticulum</keyword>
<dbReference type="GO" id="GO:0006629">
    <property type="term" value="P:lipid metabolic process"/>
    <property type="evidence" value="ECO:0007669"/>
    <property type="project" value="UniProtKB-KW"/>
</dbReference>
<evidence type="ECO:0000256" key="2">
    <source>
        <dbReference type="ARBA" id="ARBA00005420"/>
    </source>
</evidence>
<accession>A0A836G656</accession>
<dbReference type="PANTHER" id="PTHR12317">
    <property type="entry name" value="DIACYLGLYCEROL O-ACYLTRANSFERASE"/>
    <property type="match status" value="1"/>
</dbReference>
<dbReference type="SUPFAM" id="SSF69593">
    <property type="entry name" value="Glycerol-3-phosphate (1)-acyltransferase"/>
    <property type="match status" value="1"/>
</dbReference>
<comment type="subcellular location">
    <subcellularLocation>
        <location evidence="1">Endoplasmic reticulum membrane</location>
        <topology evidence="1">Multi-pass membrane protein</topology>
    </subcellularLocation>
</comment>
<keyword evidence="8" id="KW-0443">Lipid metabolism</keyword>
<evidence type="ECO:0000313" key="13">
    <source>
        <dbReference type="EMBL" id="KAG5475917.1"/>
    </source>
</evidence>
<dbReference type="GeneID" id="94170872"/>
<dbReference type="RefSeq" id="XP_067691928.1">
    <property type="nucleotide sequence ID" value="XM_067835362.1"/>
</dbReference>
<evidence type="ECO:0000256" key="4">
    <source>
        <dbReference type="ARBA" id="ARBA00022679"/>
    </source>
</evidence>
<evidence type="ECO:0000313" key="14">
    <source>
        <dbReference type="Proteomes" id="UP000674179"/>
    </source>
</evidence>
<evidence type="ECO:0000256" key="11">
    <source>
        <dbReference type="SAM" id="MobiDB-lite"/>
    </source>
</evidence>
<evidence type="ECO:0000256" key="12">
    <source>
        <dbReference type="SAM" id="Phobius"/>
    </source>
</evidence>
<evidence type="ECO:0000256" key="7">
    <source>
        <dbReference type="ARBA" id="ARBA00022989"/>
    </source>
</evidence>
<evidence type="ECO:0000256" key="6">
    <source>
        <dbReference type="ARBA" id="ARBA00022824"/>
    </source>
</evidence>
<dbReference type="CDD" id="cd07987">
    <property type="entry name" value="LPLAT_MGAT-like"/>
    <property type="match status" value="1"/>
</dbReference>
<keyword evidence="10" id="KW-0012">Acyltransferase</keyword>
<feature type="transmembrane region" description="Helical" evidence="12">
    <location>
        <begin position="126"/>
        <end position="145"/>
    </location>
</feature>
<keyword evidence="4" id="KW-0808">Transferase</keyword>
<dbReference type="GO" id="GO:0008374">
    <property type="term" value="F:O-acyltransferase activity"/>
    <property type="evidence" value="ECO:0007669"/>
    <property type="project" value="InterPro"/>
</dbReference>
<name>A0A836G656_LEIEN</name>
<evidence type="ECO:0000256" key="5">
    <source>
        <dbReference type="ARBA" id="ARBA00022692"/>
    </source>
</evidence>
<dbReference type="OrthoDB" id="264532at2759"/>
<dbReference type="AlphaFoldDB" id="A0A836G656"/>
<evidence type="ECO:0000256" key="3">
    <source>
        <dbReference type="ARBA" id="ARBA00022516"/>
    </source>
</evidence>
<proteinExistence type="inferred from homology"/>
<feature type="transmembrane region" description="Helical" evidence="12">
    <location>
        <begin position="152"/>
        <end position="170"/>
    </location>
</feature>